<dbReference type="AlphaFoldDB" id="A0A8D9GY45"/>
<dbReference type="InterPro" id="IPR036936">
    <property type="entry name" value="CRIB_dom_sf"/>
</dbReference>
<evidence type="ECO:0000259" key="1">
    <source>
        <dbReference type="PROSITE" id="PS50108"/>
    </source>
</evidence>
<name>A0A8D9GY45_BRACM</name>
<dbReference type="PANTHER" id="PTHR46325">
    <property type="entry name" value="CRIB DOMAIN-CONTAINING PROTEIN RIC8"/>
    <property type="match status" value="1"/>
</dbReference>
<dbReference type="Proteomes" id="UP000694005">
    <property type="component" value="Chromosome A01"/>
</dbReference>
<protein>
    <recommendedName>
        <fullName evidence="1">CRIB domain-containing protein</fullName>
    </recommendedName>
</protein>
<sequence>MITKWINVDEKEDEMEIGYPTDVRHVSHIGWDSSPSSAPSWVRKFHFLASRNHRHLCFSFQLQVYNVHRSWLKLKSTREVFGEVESSKELERESTQQNLRKKLRSKAYLLCNPWSPRFSRSRKVLA</sequence>
<dbReference type="Gramene" id="A01p33650.2_BraZ1">
    <property type="protein sequence ID" value="A01p33650.2_BraZ1.CDS"/>
    <property type="gene ID" value="A01g33650.2_BraZ1"/>
</dbReference>
<feature type="domain" description="CRIB" evidence="1">
    <location>
        <begin position="17"/>
        <end position="30"/>
    </location>
</feature>
<dbReference type="PROSITE" id="PS50108">
    <property type="entry name" value="CRIB"/>
    <property type="match status" value="1"/>
</dbReference>
<evidence type="ECO:0000313" key="2">
    <source>
        <dbReference type="EMBL" id="CAG7889289.1"/>
    </source>
</evidence>
<organism evidence="2 3">
    <name type="scientific">Brassica campestris</name>
    <name type="common">Field mustard</name>
    <dbReference type="NCBI Taxonomy" id="3711"/>
    <lineage>
        <taxon>Eukaryota</taxon>
        <taxon>Viridiplantae</taxon>
        <taxon>Streptophyta</taxon>
        <taxon>Embryophyta</taxon>
        <taxon>Tracheophyta</taxon>
        <taxon>Spermatophyta</taxon>
        <taxon>Magnoliopsida</taxon>
        <taxon>eudicotyledons</taxon>
        <taxon>Gunneridae</taxon>
        <taxon>Pentapetalae</taxon>
        <taxon>rosids</taxon>
        <taxon>malvids</taxon>
        <taxon>Brassicales</taxon>
        <taxon>Brassicaceae</taxon>
        <taxon>Brassiceae</taxon>
        <taxon>Brassica</taxon>
    </lineage>
</organism>
<accession>A0A8D9GY45</accession>
<dbReference type="Pfam" id="PF00786">
    <property type="entry name" value="PBD"/>
    <property type="match status" value="1"/>
</dbReference>
<evidence type="ECO:0000313" key="3">
    <source>
        <dbReference type="Proteomes" id="UP000694005"/>
    </source>
</evidence>
<dbReference type="Gene3D" id="3.90.810.10">
    <property type="entry name" value="CRIB domain"/>
    <property type="match status" value="1"/>
</dbReference>
<reference evidence="2 3" key="1">
    <citation type="submission" date="2021-07" db="EMBL/GenBank/DDBJ databases">
        <authorList>
            <consortium name="Genoscope - CEA"/>
            <person name="William W."/>
        </authorList>
    </citation>
    <scope>NUCLEOTIDE SEQUENCE [LARGE SCALE GENOMIC DNA]</scope>
</reference>
<dbReference type="InterPro" id="IPR000095">
    <property type="entry name" value="CRIB_dom"/>
</dbReference>
<dbReference type="EMBL" id="LS974617">
    <property type="protein sequence ID" value="CAG7889289.1"/>
    <property type="molecule type" value="Genomic_DNA"/>
</dbReference>
<dbReference type="PANTHER" id="PTHR46325:SF25">
    <property type="entry name" value="CRIB DOMAIN-CONTAINING PROTEIN RIC9"/>
    <property type="match status" value="1"/>
</dbReference>
<dbReference type="CDD" id="cd00132">
    <property type="entry name" value="CRIB"/>
    <property type="match status" value="1"/>
</dbReference>
<gene>
    <name evidence="2" type="ORF">BRAPAZ1V2_A01P33650.2</name>
</gene>
<proteinExistence type="predicted"/>